<reference evidence="2" key="1">
    <citation type="journal article" date="2009" name="BMC Bioinformatics">
        <title>The Mycoplasma conjunctivae genome sequencing, annotation and analysis.</title>
        <authorList>
            <person name="Calderon-Copete S.P."/>
            <person name="Wigger G."/>
            <person name="Wunderlin C."/>
            <person name="Schmidheini T."/>
            <person name="Frey J."/>
            <person name="Quail M.A."/>
            <person name="Falquet L."/>
        </authorList>
    </citation>
    <scope>NUCLEOTIDE SEQUENCE [LARGE SCALE GENOMIC DNA]</scope>
    <source>
        <strain evidence="2">ATCC 25834 / NCTC 10147 / HRC/581</strain>
    </source>
</reference>
<accession>C5J6D9</accession>
<protein>
    <recommendedName>
        <fullName evidence="3">DUF2714 domain-containing protein</fullName>
    </recommendedName>
</protein>
<name>C5J6D9_MESCH</name>
<organism evidence="1 2">
    <name type="scientific">Mesomycoplasma conjunctivae (strain ATCC 25834 / NCTC 10147 / HRC/581)</name>
    <name type="common">Mycoplasma conjunctivae</name>
    <dbReference type="NCBI Taxonomy" id="572263"/>
    <lineage>
        <taxon>Bacteria</taxon>
        <taxon>Bacillati</taxon>
        <taxon>Mycoplasmatota</taxon>
        <taxon>Mycoplasmoidales</taxon>
        <taxon>Metamycoplasmataceae</taxon>
        <taxon>Mesomycoplasma</taxon>
    </lineage>
</organism>
<keyword evidence="2" id="KW-1185">Reference proteome</keyword>
<proteinExistence type="predicted"/>
<dbReference type="AlphaFoldDB" id="C5J6D9"/>
<dbReference type="Pfam" id="PF10896">
    <property type="entry name" value="DUF2714"/>
    <property type="match status" value="1"/>
</dbReference>
<dbReference type="eggNOG" id="ENOG5030MSY">
    <property type="taxonomic scope" value="Bacteria"/>
</dbReference>
<evidence type="ECO:0008006" key="3">
    <source>
        <dbReference type="Google" id="ProtNLM"/>
    </source>
</evidence>
<evidence type="ECO:0000313" key="2">
    <source>
        <dbReference type="Proteomes" id="UP000001491"/>
    </source>
</evidence>
<dbReference type="EMBL" id="FM864216">
    <property type="protein sequence ID" value="CAT05031.1"/>
    <property type="molecule type" value="Genomic_DNA"/>
</dbReference>
<dbReference type="InterPro" id="IPR021222">
    <property type="entry name" value="DUF2714"/>
</dbReference>
<dbReference type="Proteomes" id="UP000001491">
    <property type="component" value="Chromosome"/>
</dbReference>
<dbReference type="HOGENOM" id="CLU_1523503_0_0_14"/>
<sequence length="171" mass="19850">MKANLFKKRTITQDTTNNKKDFSDYYEIIKDNNFINFDSLANISLLASSLAHDSAFVEKYKQKALESFKTNRELVYKNFVVSWSKSSRFGSTKLAPIVIQQESSNIRANNFFSDNNEHFNLFLNNLNILSWEYIEKGKYVEVTEGIIIFRDPQTKNIKVAFSEISMTNQSN</sequence>
<gene>
    <name evidence="1" type="ordered locus">MCJ_003420</name>
</gene>
<evidence type="ECO:0000313" key="1">
    <source>
        <dbReference type="EMBL" id="CAT05031.1"/>
    </source>
</evidence>
<dbReference type="KEGG" id="mco:MCJ_003420"/>